<name>A0A5M6DC91_9BACT</name>
<feature type="transmembrane region" description="Helical" evidence="6">
    <location>
        <begin position="41"/>
        <end position="63"/>
    </location>
</feature>
<feature type="region of interest" description="Disordered" evidence="5">
    <location>
        <begin position="71"/>
        <end position="113"/>
    </location>
</feature>
<proteinExistence type="predicted"/>
<evidence type="ECO:0000313" key="9">
    <source>
        <dbReference type="Proteomes" id="UP000324479"/>
    </source>
</evidence>
<evidence type="ECO:0000256" key="6">
    <source>
        <dbReference type="SAM" id="Phobius"/>
    </source>
</evidence>
<keyword evidence="2 6" id="KW-0812">Transmembrane</keyword>
<protein>
    <submittedName>
        <fullName evidence="8">LapA family protein</fullName>
    </submittedName>
</protein>
<dbReference type="GO" id="GO:0005886">
    <property type="term" value="C:plasma membrane"/>
    <property type="evidence" value="ECO:0007669"/>
    <property type="project" value="InterPro"/>
</dbReference>
<feature type="compositionally biased region" description="Low complexity" evidence="5">
    <location>
        <begin position="89"/>
        <end position="102"/>
    </location>
</feature>
<dbReference type="InterPro" id="IPR010445">
    <property type="entry name" value="LapA_dom"/>
</dbReference>
<evidence type="ECO:0000256" key="5">
    <source>
        <dbReference type="SAM" id="MobiDB-lite"/>
    </source>
</evidence>
<feature type="domain" description="Lipopolysaccharide assembly protein A" evidence="7">
    <location>
        <begin position="24"/>
        <end position="65"/>
    </location>
</feature>
<gene>
    <name evidence="8" type="ORF">FYK55_05695</name>
</gene>
<reference evidence="8 9" key="1">
    <citation type="submission" date="2019-08" db="EMBL/GenBank/DDBJ databases">
        <authorList>
            <person name="Dhanesh K."/>
            <person name="Kumar G."/>
            <person name="Sasikala C."/>
            <person name="Venkata Ramana C."/>
        </authorList>
    </citation>
    <scope>NUCLEOTIDE SEQUENCE [LARGE SCALE GENOMIC DNA]</scope>
    <source>
        <strain evidence="8 9">JC645</strain>
    </source>
</reference>
<accession>A0A5M6DC91</accession>
<evidence type="ECO:0000256" key="2">
    <source>
        <dbReference type="ARBA" id="ARBA00022692"/>
    </source>
</evidence>
<evidence type="ECO:0000259" key="7">
    <source>
        <dbReference type="Pfam" id="PF06305"/>
    </source>
</evidence>
<dbReference type="AlphaFoldDB" id="A0A5M6DC91"/>
<dbReference type="EMBL" id="VWOX01000003">
    <property type="protein sequence ID" value="KAA5545167.1"/>
    <property type="molecule type" value="Genomic_DNA"/>
</dbReference>
<evidence type="ECO:0000256" key="3">
    <source>
        <dbReference type="ARBA" id="ARBA00022989"/>
    </source>
</evidence>
<keyword evidence="3 6" id="KW-1133">Transmembrane helix</keyword>
<evidence type="ECO:0000256" key="1">
    <source>
        <dbReference type="ARBA" id="ARBA00022475"/>
    </source>
</evidence>
<dbReference type="Pfam" id="PF06305">
    <property type="entry name" value="LapA_dom"/>
    <property type="match status" value="1"/>
</dbReference>
<comment type="caution">
    <text evidence="8">The sequence shown here is derived from an EMBL/GenBank/DDBJ whole genome shotgun (WGS) entry which is preliminary data.</text>
</comment>
<keyword evidence="4 6" id="KW-0472">Membrane</keyword>
<organism evidence="8 9">
    <name type="scientific">Roseiconus nitratireducens</name>
    <dbReference type="NCBI Taxonomy" id="2605748"/>
    <lineage>
        <taxon>Bacteria</taxon>
        <taxon>Pseudomonadati</taxon>
        <taxon>Planctomycetota</taxon>
        <taxon>Planctomycetia</taxon>
        <taxon>Pirellulales</taxon>
        <taxon>Pirellulaceae</taxon>
        <taxon>Roseiconus</taxon>
    </lineage>
</organism>
<keyword evidence="1" id="KW-1003">Cell membrane</keyword>
<dbReference type="Proteomes" id="UP000324479">
    <property type="component" value="Unassembled WGS sequence"/>
</dbReference>
<keyword evidence="9" id="KW-1185">Reference proteome</keyword>
<feature type="compositionally biased region" description="Basic and acidic residues" evidence="5">
    <location>
        <begin position="103"/>
        <end position="113"/>
    </location>
</feature>
<evidence type="ECO:0000313" key="8">
    <source>
        <dbReference type="EMBL" id="KAA5545167.1"/>
    </source>
</evidence>
<sequence>MLSRIRWFLIIGGVLVLAIFSLANTENVPLTMPLVFNTELPLAMLLAVSFLIGFMVGSLWTAWMLRRPAAHKTSGRSASGKGASGKGSGTKAPPATAPSSTEPADRPPDPHLP</sequence>
<evidence type="ECO:0000256" key="4">
    <source>
        <dbReference type="ARBA" id="ARBA00023136"/>
    </source>
</evidence>